<dbReference type="InterPro" id="IPR050388">
    <property type="entry name" value="ABC_Ni/Peptide_Import"/>
</dbReference>
<gene>
    <name evidence="9" type="ORF">ACFQ38_10760</name>
</gene>
<comment type="subcellular location">
    <subcellularLocation>
        <location evidence="1">Cell membrane</location>
        <topology evidence="1">Peripheral membrane protein</topology>
    </subcellularLocation>
</comment>
<keyword evidence="3" id="KW-0813">Transport</keyword>
<comment type="similarity">
    <text evidence="2">Belongs to the ABC transporter superfamily.</text>
</comment>
<dbReference type="Gene3D" id="3.40.50.300">
    <property type="entry name" value="P-loop containing nucleotide triphosphate hydrolases"/>
    <property type="match status" value="1"/>
</dbReference>
<dbReference type="InterPro" id="IPR027417">
    <property type="entry name" value="P-loop_NTPase"/>
</dbReference>
<dbReference type="NCBIfam" id="TIGR01727">
    <property type="entry name" value="oligo_HPY"/>
    <property type="match status" value="1"/>
</dbReference>
<dbReference type="SUPFAM" id="SSF52540">
    <property type="entry name" value="P-loop containing nucleoside triphosphate hydrolases"/>
    <property type="match status" value="1"/>
</dbReference>
<dbReference type="PANTHER" id="PTHR43297:SF2">
    <property type="entry name" value="DIPEPTIDE TRANSPORT ATP-BINDING PROTEIN DPPD"/>
    <property type="match status" value="1"/>
</dbReference>
<reference evidence="10" key="1">
    <citation type="journal article" date="2019" name="Int. J. Syst. Evol. Microbiol.">
        <title>The Global Catalogue of Microorganisms (GCM) 10K type strain sequencing project: providing services to taxonomists for standard genome sequencing and annotation.</title>
        <authorList>
            <consortium name="The Broad Institute Genomics Platform"/>
            <consortium name="The Broad Institute Genome Sequencing Center for Infectious Disease"/>
            <person name="Wu L."/>
            <person name="Ma J."/>
        </authorList>
    </citation>
    <scope>NUCLEOTIDE SEQUENCE [LARGE SCALE GENOMIC DNA]</scope>
    <source>
        <strain evidence="10">CCUG 53915</strain>
    </source>
</reference>
<proteinExistence type="inferred from homology"/>
<dbReference type="RefSeq" id="WP_381480785.1">
    <property type="nucleotide sequence ID" value="NZ_JBHTLT010000048.1"/>
</dbReference>
<organism evidence="9 10">
    <name type="scientific">Sporosarcina contaminans</name>
    <dbReference type="NCBI Taxonomy" id="633403"/>
    <lineage>
        <taxon>Bacteria</taxon>
        <taxon>Bacillati</taxon>
        <taxon>Bacillota</taxon>
        <taxon>Bacilli</taxon>
        <taxon>Bacillales</taxon>
        <taxon>Caryophanaceae</taxon>
        <taxon>Sporosarcina</taxon>
    </lineage>
</organism>
<keyword evidence="5" id="KW-0547">Nucleotide-binding</keyword>
<comment type="caution">
    <text evidence="9">The sequence shown here is derived from an EMBL/GenBank/DDBJ whole genome shotgun (WGS) entry which is preliminary data.</text>
</comment>
<dbReference type="SMART" id="SM00382">
    <property type="entry name" value="AAA"/>
    <property type="match status" value="1"/>
</dbReference>
<dbReference type="Pfam" id="PF00005">
    <property type="entry name" value="ABC_tran"/>
    <property type="match status" value="1"/>
</dbReference>
<dbReference type="PROSITE" id="PS00211">
    <property type="entry name" value="ABC_TRANSPORTER_1"/>
    <property type="match status" value="1"/>
</dbReference>
<evidence type="ECO:0000256" key="7">
    <source>
        <dbReference type="ARBA" id="ARBA00023136"/>
    </source>
</evidence>
<evidence type="ECO:0000256" key="2">
    <source>
        <dbReference type="ARBA" id="ARBA00005417"/>
    </source>
</evidence>
<keyword evidence="6 9" id="KW-0067">ATP-binding</keyword>
<evidence type="ECO:0000259" key="8">
    <source>
        <dbReference type="PROSITE" id="PS50893"/>
    </source>
</evidence>
<dbReference type="InterPro" id="IPR003439">
    <property type="entry name" value="ABC_transporter-like_ATP-bd"/>
</dbReference>
<protein>
    <submittedName>
        <fullName evidence="9">ABC transporter ATP-binding protein</fullName>
    </submittedName>
</protein>
<sequence length="329" mass="36140">MKRKILDVKNLSTSFKNNKQKIVTVDNISFEVFEGETLGIVGESGCGKSLTSLSVMGLIKPPGEVKADAILFDDIDLSGVSKKKFRGLRGDQLSMIFQEPMTSLNPVYKVGDQIGESLKIHKSLSKAERHAVIVNLLKEVGIARAAEIADCYPHQLSGGMRQRVMIAIAIACNPKLIIADEPTTALDVTIQAQILELLKKLQRENNTAMILITHDLGVVSEACDRVLVMYAGRIVESGEVKSVLSNPLHPYTKGLLASLPKNTPPQSKLPFIPGQVPPPVSWGKGCRFADRCPFAEEKCRTEQPPFFQAADEKQVACWLYEEERTVVNA</sequence>
<dbReference type="GO" id="GO:0005524">
    <property type="term" value="F:ATP binding"/>
    <property type="evidence" value="ECO:0007669"/>
    <property type="project" value="UniProtKB-KW"/>
</dbReference>
<evidence type="ECO:0000313" key="9">
    <source>
        <dbReference type="EMBL" id="MFD1205580.1"/>
    </source>
</evidence>
<dbReference type="EMBL" id="JBHTLT010000048">
    <property type="protein sequence ID" value="MFD1205580.1"/>
    <property type="molecule type" value="Genomic_DNA"/>
</dbReference>
<dbReference type="PANTHER" id="PTHR43297">
    <property type="entry name" value="OLIGOPEPTIDE TRANSPORT ATP-BINDING PROTEIN APPD"/>
    <property type="match status" value="1"/>
</dbReference>
<dbReference type="InterPro" id="IPR013563">
    <property type="entry name" value="Oligopep_ABC_C"/>
</dbReference>
<accession>A0ABW3TXX8</accession>
<evidence type="ECO:0000256" key="4">
    <source>
        <dbReference type="ARBA" id="ARBA00022475"/>
    </source>
</evidence>
<dbReference type="CDD" id="cd03257">
    <property type="entry name" value="ABC_NikE_OppD_transporters"/>
    <property type="match status" value="1"/>
</dbReference>
<keyword evidence="10" id="KW-1185">Reference proteome</keyword>
<dbReference type="InterPro" id="IPR017871">
    <property type="entry name" value="ABC_transporter-like_CS"/>
</dbReference>
<keyword evidence="7" id="KW-0472">Membrane</keyword>
<name>A0ABW3TXX8_9BACL</name>
<keyword evidence="4" id="KW-1003">Cell membrane</keyword>
<dbReference type="Pfam" id="PF08352">
    <property type="entry name" value="oligo_HPY"/>
    <property type="match status" value="1"/>
</dbReference>
<dbReference type="InterPro" id="IPR003593">
    <property type="entry name" value="AAA+_ATPase"/>
</dbReference>
<feature type="domain" description="ABC transporter" evidence="8">
    <location>
        <begin position="6"/>
        <end position="256"/>
    </location>
</feature>
<evidence type="ECO:0000256" key="6">
    <source>
        <dbReference type="ARBA" id="ARBA00022840"/>
    </source>
</evidence>
<evidence type="ECO:0000256" key="5">
    <source>
        <dbReference type="ARBA" id="ARBA00022741"/>
    </source>
</evidence>
<dbReference type="Proteomes" id="UP001597231">
    <property type="component" value="Unassembled WGS sequence"/>
</dbReference>
<dbReference type="PROSITE" id="PS50893">
    <property type="entry name" value="ABC_TRANSPORTER_2"/>
    <property type="match status" value="1"/>
</dbReference>
<evidence type="ECO:0000313" key="10">
    <source>
        <dbReference type="Proteomes" id="UP001597231"/>
    </source>
</evidence>
<evidence type="ECO:0000256" key="1">
    <source>
        <dbReference type="ARBA" id="ARBA00004202"/>
    </source>
</evidence>
<evidence type="ECO:0000256" key="3">
    <source>
        <dbReference type="ARBA" id="ARBA00022448"/>
    </source>
</evidence>